<gene>
    <name evidence="2" type="ORF">AAA799N04_00552</name>
</gene>
<evidence type="ECO:0008006" key="4">
    <source>
        <dbReference type="Google" id="ProtNLM"/>
    </source>
</evidence>
<feature type="transmembrane region" description="Helical" evidence="1">
    <location>
        <begin position="7"/>
        <end position="27"/>
    </location>
</feature>
<keyword evidence="1" id="KW-0472">Membrane</keyword>
<keyword evidence="3" id="KW-1185">Reference proteome</keyword>
<name>A0A081RNV9_9ARCH</name>
<evidence type="ECO:0000313" key="3">
    <source>
        <dbReference type="Proteomes" id="UP000028059"/>
    </source>
</evidence>
<dbReference type="EMBL" id="JOKN01000007">
    <property type="protein sequence ID" value="KEQ56882.1"/>
    <property type="molecule type" value="Genomic_DNA"/>
</dbReference>
<reference evidence="2 3" key="1">
    <citation type="submission" date="2014-06" db="EMBL/GenBank/DDBJ databases">
        <authorList>
            <person name="Ngugi D.K."/>
            <person name="Blom J."/>
            <person name="Alam I."/>
            <person name="Rashid M."/>
            <person name="Ba Alawi W."/>
            <person name="Zhang G."/>
            <person name="Hikmawan T."/>
            <person name="Guan Y."/>
            <person name="Antunes A."/>
            <person name="Siam R."/>
            <person name="ElDorry H."/>
            <person name="Bajic V."/>
            <person name="Stingl U."/>
        </authorList>
    </citation>
    <scope>NUCLEOTIDE SEQUENCE [LARGE SCALE GENOMIC DNA]</scope>
    <source>
        <strain evidence="2">SCGC AAA799-N04</strain>
    </source>
</reference>
<organism evidence="2 3">
    <name type="scientific">Marine Group I thaumarchaeote SCGC AAA799-N04</name>
    <dbReference type="NCBI Taxonomy" id="1502293"/>
    <lineage>
        <taxon>Archaea</taxon>
        <taxon>Nitrososphaerota</taxon>
        <taxon>Marine Group I</taxon>
    </lineage>
</organism>
<evidence type="ECO:0000256" key="1">
    <source>
        <dbReference type="SAM" id="Phobius"/>
    </source>
</evidence>
<dbReference type="Proteomes" id="UP000028059">
    <property type="component" value="Unassembled WGS sequence"/>
</dbReference>
<keyword evidence="1" id="KW-1133">Transmembrane helix</keyword>
<evidence type="ECO:0000313" key="2">
    <source>
        <dbReference type="EMBL" id="KEQ56882.1"/>
    </source>
</evidence>
<protein>
    <recommendedName>
        <fullName evidence="4">Transmembrane protein</fullName>
    </recommendedName>
</protein>
<proteinExistence type="predicted"/>
<comment type="caution">
    <text evidence="2">The sequence shown here is derived from an EMBL/GenBank/DDBJ whole genome shotgun (WGS) entry which is preliminary data.</text>
</comment>
<dbReference type="PATRIC" id="fig|1502293.3.peg.524"/>
<dbReference type="AlphaFoldDB" id="A0A081RNV9"/>
<keyword evidence="1" id="KW-0812">Transmembrane</keyword>
<sequence>MKTKYKILIIVACIVIFGAYAIIISYAQGPDDIFNIAMIFYFPGIMMQLIVNEGNGIICVDACGPCSSWGPYHVLVNGTCVLPDQIPKSKSLEQYSSEIAQINEKSKKYHLIDDVQKFNASKKLMQKTLKEIISNYMGLEIGHVELLEGYYPFQNATFWEKRFDLEPLSVCDFEQKIPLHMTIISQTENFKMFTKKYAPYKLELSIQDERTHQSNVHYGLIATNDKNQRASTYFHINSCTGEITDKEPYFLHCFDEDSDYRFVTFNHDDIISSYSNDHFCKIELDPWRQSLYDYSKTIQQKQRQLERESMEGTIDAESQWRFFSEMNKQGDLGNLISYMIHYDFDEQSLQEKIEQYELQYGSLPEEFLELMEKRK</sequence>
<accession>A0A081RNV9</accession>